<feature type="transmembrane region" description="Helical" evidence="6">
    <location>
        <begin position="440"/>
        <end position="464"/>
    </location>
</feature>
<feature type="transmembrane region" description="Helical" evidence="6">
    <location>
        <begin position="374"/>
        <end position="396"/>
    </location>
</feature>
<dbReference type="RefSeq" id="WP_277192568.1">
    <property type="nucleotide sequence ID" value="NZ_JAROAV010000033.1"/>
</dbReference>
<feature type="transmembrane region" description="Helical" evidence="6">
    <location>
        <begin position="470"/>
        <end position="492"/>
    </location>
</feature>
<dbReference type="Gene3D" id="3.60.15.10">
    <property type="entry name" value="Ribonuclease Z/Hydroxyacylglutathione hydrolase-like"/>
    <property type="match status" value="1"/>
</dbReference>
<evidence type="ECO:0000313" key="8">
    <source>
        <dbReference type="EMBL" id="MDF8265251.1"/>
    </source>
</evidence>
<dbReference type="Pfam" id="PF03772">
    <property type="entry name" value="Competence"/>
    <property type="match status" value="1"/>
</dbReference>
<gene>
    <name evidence="8" type="ORF">P4R38_13425</name>
</gene>
<keyword evidence="9" id="KW-1185">Reference proteome</keyword>
<dbReference type="PANTHER" id="PTHR30619:SF1">
    <property type="entry name" value="RECOMBINATION PROTEIN 2"/>
    <property type="match status" value="1"/>
</dbReference>
<dbReference type="InterPro" id="IPR036866">
    <property type="entry name" value="RibonucZ/Hydroxyglut_hydro"/>
</dbReference>
<feature type="transmembrane region" description="Helical" evidence="6">
    <location>
        <begin position="55"/>
        <end position="74"/>
    </location>
</feature>
<keyword evidence="2" id="KW-1003">Cell membrane</keyword>
<evidence type="ECO:0000256" key="3">
    <source>
        <dbReference type="ARBA" id="ARBA00022692"/>
    </source>
</evidence>
<reference evidence="8 9" key="1">
    <citation type="submission" date="2023-03" db="EMBL/GenBank/DDBJ databases">
        <title>YIM 133296 draft genome.</title>
        <authorList>
            <person name="Xiong L."/>
        </authorList>
    </citation>
    <scope>NUCLEOTIDE SEQUENCE [LARGE SCALE GENOMIC DNA]</scope>
    <source>
        <strain evidence="8 9">YIM 133296</strain>
    </source>
</reference>
<keyword evidence="5 6" id="KW-0472">Membrane</keyword>
<dbReference type="InterPro" id="IPR004477">
    <property type="entry name" value="ComEC_N"/>
</dbReference>
<comment type="subcellular location">
    <subcellularLocation>
        <location evidence="1">Cell membrane</location>
        <topology evidence="1">Multi-pass membrane protein</topology>
    </subcellularLocation>
</comment>
<feature type="transmembrane region" description="Helical" evidence="6">
    <location>
        <begin position="408"/>
        <end position="428"/>
    </location>
</feature>
<evidence type="ECO:0000256" key="6">
    <source>
        <dbReference type="SAM" id="Phobius"/>
    </source>
</evidence>
<dbReference type="PANTHER" id="PTHR30619">
    <property type="entry name" value="DNA INTERNALIZATION/COMPETENCE PROTEIN COMEC/REC2"/>
    <property type="match status" value="1"/>
</dbReference>
<dbReference type="CDD" id="cd07731">
    <property type="entry name" value="ComA-like_MBL-fold"/>
    <property type="match status" value="1"/>
</dbReference>
<evidence type="ECO:0000259" key="7">
    <source>
        <dbReference type="SMART" id="SM00849"/>
    </source>
</evidence>
<keyword evidence="3 6" id="KW-0812">Transmembrane</keyword>
<feature type="transmembrane region" description="Helical" evidence="6">
    <location>
        <begin position="499"/>
        <end position="520"/>
    </location>
</feature>
<dbReference type="NCBIfam" id="TIGR00360">
    <property type="entry name" value="ComEC_N-term"/>
    <property type="match status" value="1"/>
</dbReference>
<sequence>MGLDLRLLAPATVAWIGVLVCLRLSPAVVAVVAGVLTAAGVVVLLAERRGADPRVLVIGLCCAAAALTLVSTAAHQATRSAGPVVHLAERRAAVSVEAVVTSDPRTLPAAGPGRTGPMVLVRLSIRQVVGRGQVSTPRTPVLLFADARWLDVRWHQRVRAQIRLAPPKEKGSEVEAVASAQSPPVVVAQPGVITRSIDAVRGDLRTATDPLPADPRGLVPALVIGDTSRVPPALDDDMRATGMTHLNAVSGSNVTVVLMAVLWACGWLRVPRRWRLPCCLGALVLFVLLCRPEPSVVRATAMGVVGLLGTTLARPHAAPAALSAAVIGLLCIDPWLASSYGFALSALATLGLILFARPWGSWFARFLPERLRPLADAVAIPVAAQAVCAPVIVLLQGSVSVVGVPANLLAAPLVAPATVAGVVTVLVAPLSTTAALLPAWLAGLPAWGIAAVAHAFAALPFGALPWPDGAAGAFLLAGITLGLLLCAPALAVRAVRRPVLAMAVTVLVAAAFAPLPPVGWPAGGWVYVACDVGQGDGGVLRTGDRSGVLVDAGPDGEAIDRCLSRLGITRLDAVLLTHFHADHVDGLAGALHDRSVGVIFTNGVHDTGSSGARDEPSQEPEVDRQAAAAGVPVHALEAGQQLQWGAVTARVLWPARVIHEGSVQNNASVVLDVRSGGLRILLLGDAEREAQAQVRRALSGDPDRTPFSVLKVAHHGSSNQDPELMHLVRAPVAVISVGAGNDYGHPAPRTLDLMRDSGSMVVRTDRGGDVAVVGRHGRPFIARP</sequence>
<feature type="domain" description="Metallo-beta-lactamase" evidence="7">
    <location>
        <begin position="534"/>
        <end position="714"/>
    </location>
</feature>
<protein>
    <submittedName>
        <fullName evidence="8">ComEC/Rec2 family competence protein</fullName>
    </submittedName>
</protein>
<dbReference type="InterPro" id="IPR052159">
    <property type="entry name" value="Competence_DNA_uptake"/>
</dbReference>
<evidence type="ECO:0000256" key="1">
    <source>
        <dbReference type="ARBA" id="ARBA00004651"/>
    </source>
</evidence>
<keyword evidence="4 6" id="KW-1133">Transmembrane helix</keyword>
<evidence type="ECO:0000313" key="9">
    <source>
        <dbReference type="Proteomes" id="UP001528912"/>
    </source>
</evidence>
<comment type="caution">
    <text evidence="8">The sequence shown here is derived from an EMBL/GenBank/DDBJ whole genome shotgun (WGS) entry which is preliminary data.</text>
</comment>
<organism evidence="8 9">
    <name type="scientific">Luteipulveratus flavus</name>
    <dbReference type="NCBI Taxonomy" id="3031728"/>
    <lineage>
        <taxon>Bacteria</taxon>
        <taxon>Bacillati</taxon>
        <taxon>Actinomycetota</taxon>
        <taxon>Actinomycetes</taxon>
        <taxon>Micrococcales</taxon>
        <taxon>Dermacoccaceae</taxon>
        <taxon>Luteipulveratus</taxon>
    </lineage>
</organism>
<feature type="transmembrane region" description="Helical" evidence="6">
    <location>
        <begin position="12"/>
        <end position="43"/>
    </location>
</feature>
<dbReference type="InterPro" id="IPR035681">
    <property type="entry name" value="ComA-like_MBL"/>
</dbReference>
<evidence type="ECO:0000256" key="5">
    <source>
        <dbReference type="ARBA" id="ARBA00023136"/>
    </source>
</evidence>
<dbReference type="SMART" id="SM00849">
    <property type="entry name" value="Lactamase_B"/>
    <property type="match status" value="1"/>
</dbReference>
<dbReference type="EMBL" id="JAROAV010000033">
    <property type="protein sequence ID" value="MDF8265251.1"/>
    <property type="molecule type" value="Genomic_DNA"/>
</dbReference>
<evidence type="ECO:0000256" key="2">
    <source>
        <dbReference type="ARBA" id="ARBA00022475"/>
    </source>
</evidence>
<dbReference type="SUPFAM" id="SSF56281">
    <property type="entry name" value="Metallo-hydrolase/oxidoreductase"/>
    <property type="match status" value="1"/>
</dbReference>
<dbReference type="Proteomes" id="UP001528912">
    <property type="component" value="Unassembled WGS sequence"/>
</dbReference>
<feature type="transmembrane region" description="Helical" evidence="6">
    <location>
        <begin position="343"/>
        <end position="362"/>
    </location>
</feature>
<name>A0ABT6C944_9MICO</name>
<proteinExistence type="predicted"/>
<accession>A0ABT6C944</accession>
<evidence type="ECO:0000256" key="4">
    <source>
        <dbReference type="ARBA" id="ARBA00022989"/>
    </source>
</evidence>
<dbReference type="Pfam" id="PF00753">
    <property type="entry name" value="Lactamase_B"/>
    <property type="match status" value="1"/>
</dbReference>
<dbReference type="InterPro" id="IPR001279">
    <property type="entry name" value="Metallo-B-lactamas"/>
</dbReference>